<dbReference type="EMBL" id="CAJVCH010020095">
    <property type="protein sequence ID" value="CAG7688360.1"/>
    <property type="molecule type" value="Genomic_DNA"/>
</dbReference>
<sequence>MTVRDFSIVCILRNIRKKPLILIKCQHTNLNTHVNNVRISNNRISRRRSNFGYGNVSGGLRRRRNDQKSI</sequence>
<evidence type="ECO:0000313" key="1">
    <source>
        <dbReference type="EMBL" id="CAG7688360.1"/>
    </source>
</evidence>
<reference evidence="1" key="1">
    <citation type="submission" date="2021-06" db="EMBL/GenBank/DDBJ databases">
        <authorList>
            <person name="Hodson N. C."/>
            <person name="Mongue J. A."/>
            <person name="Jaron S. K."/>
        </authorList>
    </citation>
    <scope>NUCLEOTIDE SEQUENCE</scope>
</reference>
<gene>
    <name evidence="1" type="ORF">AFUS01_LOCUS3350</name>
</gene>
<comment type="caution">
    <text evidence="1">The sequence shown here is derived from an EMBL/GenBank/DDBJ whole genome shotgun (WGS) entry which is preliminary data.</text>
</comment>
<dbReference type="Proteomes" id="UP000708208">
    <property type="component" value="Unassembled WGS sequence"/>
</dbReference>
<keyword evidence="2" id="KW-1185">Reference proteome</keyword>
<protein>
    <submittedName>
        <fullName evidence="1">Uncharacterized protein</fullName>
    </submittedName>
</protein>
<dbReference type="AlphaFoldDB" id="A0A8J2J3P4"/>
<proteinExistence type="predicted"/>
<organism evidence="1 2">
    <name type="scientific">Allacma fusca</name>
    <dbReference type="NCBI Taxonomy" id="39272"/>
    <lineage>
        <taxon>Eukaryota</taxon>
        <taxon>Metazoa</taxon>
        <taxon>Ecdysozoa</taxon>
        <taxon>Arthropoda</taxon>
        <taxon>Hexapoda</taxon>
        <taxon>Collembola</taxon>
        <taxon>Symphypleona</taxon>
        <taxon>Sminthuridae</taxon>
        <taxon>Allacma</taxon>
    </lineage>
</organism>
<accession>A0A8J2J3P4</accession>
<evidence type="ECO:0000313" key="2">
    <source>
        <dbReference type="Proteomes" id="UP000708208"/>
    </source>
</evidence>
<name>A0A8J2J3P4_9HEXA</name>